<gene>
    <name evidence="3" type="ORF">SAMN05421789_10418</name>
</gene>
<protein>
    <recommendedName>
        <fullName evidence="2">Toxin</fullName>
    </recommendedName>
</protein>
<keyword evidence="4" id="KW-1185">Reference proteome</keyword>
<dbReference type="AlphaFoldDB" id="A0A1N7KVL1"/>
<dbReference type="EMBL" id="FTOI01000004">
    <property type="protein sequence ID" value="SIS65581.1"/>
    <property type="molecule type" value="Genomic_DNA"/>
</dbReference>
<accession>A0A1N7KVL1</accession>
<dbReference type="PIRSF" id="PIRSF029218">
    <property type="entry name" value="ParE"/>
    <property type="match status" value="1"/>
</dbReference>
<dbReference type="Pfam" id="PF05016">
    <property type="entry name" value="ParE_toxin"/>
    <property type="match status" value="1"/>
</dbReference>
<proteinExistence type="inferred from homology"/>
<dbReference type="Proteomes" id="UP000185839">
    <property type="component" value="Unassembled WGS sequence"/>
</dbReference>
<dbReference type="InterPro" id="IPR007712">
    <property type="entry name" value="RelE/ParE_toxin"/>
</dbReference>
<keyword evidence="1" id="KW-1277">Toxin-antitoxin system</keyword>
<name>A0A1N7KVL1_9FLAO</name>
<organism evidence="3 4">
    <name type="scientific">Kaistella chaponensis</name>
    <dbReference type="NCBI Taxonomy" id="713588"/>
    <lineage>
        <taxon>Bacteria</taxon>
        <taxon>Pseudomonadati</taxon>
        <taxon>Bacteroidota</taxon>
        <taxon>Flavobacteriia</taxon>
        <taxon>Flavobacteriales</taxon>
        <taxon>Weeksellaceae</taxon>
        <taxon>Chryseobacterium group</taxon>
        <taxon>Kaistella</taxon>
    </lineage>
</organism>
<evidence type="ECO:0000313" key="4">
    <source>
        <dbReference type="Proteomes" id="UP000185839"/>
    </source>
</evidence>
<reference evidence="4" key="1">
    <citation type="submission" date="2017-01" db="EMBL/GenBank/DDBJ databases">
        <authorList>
            <person name="Varghese N."/>
            <person name="Submissions S."/>
        </authorList>
    </citation>
    <scope>NUCLEOTIDE SEQUENCE [LARGE SCALE GENOMIC DNA]</scope>
    <source>
        <strain evidence="4">DSM 23145</strain>
    </source>
</reference>
<dbReference type="STRING" id="713588.SAMN05421789_10418"/>
<sequence>MGEYSLTNKAITDLSEIWDYSCAQFSENQADLYYLDLISYCEILAENPTIGKKYDELDLGILGFVAKKHLIFYKILYPNEILIIRILSGNVDLKNRFRE</sequence>
<evidence type="ECO:0000256" key="2">
    <source>
        <dbReference type="PIRNR" id="PIRNR029218"/>
    </source>
</evidence>
<dbReference type="Gene3D" id="3.30.2310.20">
    <property type="entry name" value="RelE-like"/>
    <property type="match status" value="1"/>
</dbReference>
<evidence type="ECO:0000256" key="1">
    <source>
        <dbReference type="ARBA" id="ARBA00022649"/>
    </source>
</evidence>
<dbReference type="RefSeq" id="WP_076386053.1">
    <property type="nucleotide sequence ID" value="NZ_DAOOBN010000078.1"/>
</dbReference>
<dbReference type="InterPro" id="IPR028344">
    <property type="entry name" value="ParE1/4"/>
</dbReference>
<dbReference type="OrthoDB" id="7173315at2"/>
<dbReference type="InterPro" id="IPR035093">
    <property type="entry name" value="RelE/ParE_toxin_dom_sf"/>
</dbReference>
<evidence type="ECO:0000313" key="3">
    <source>
        <dbReference type="EMBL" id="SIS65581.1"/>
    </source>
</evidence>
<comment type="similarity">
    <text evidence="2">Belongs to the RelE toxin family.</text>
</comment>